<evidence type="ECO:0000259" key="6">
    <source>
        <dbReference type="Pfam" id="PF01480"/>
    </source>
</evidence>
<evidence type="ECO:0000256" key="3">
    <source>
        <dbReference type="ARBA" id="ARBA00022679"/>
    </source>
</evidence>
<feature type="domain" description="PWI" evidence="6">
    <location>
        <begin position="138"/>
        <end position="206"/>
    </location>
</feature>
<keyword evidence="4" id="KW-0805">Transcription regulation</keyword>
<evidence type="ECO:0000256" key="2">
    <source>
        <dbReference type="ARBA" id="ARBA00012483"/>
    </source>
</evidence>
<gene>
    <name evidence="7" type="ORF">AMTR_s00057p00184620</name>
</gene>
<evidence type="ECO:0000256" key="1">
    <source>
        <dbReference type="ARBA" id="ARBA00000900"/>
    </source>
</evidence>
<keyword evidence="8" id="KW-1185">Reference proteome</keyword>
<accession>U5D958</accession>
<keyword evidence="5" id="KW-0804">Transcription</keyword>
<dbReference type="EMBL" id="KI392405">
    <property type="protein sequence ID" value="ERN16933.1"/>
    <property type="molecule type" value="Genomic_DNA"/>
</dbReference>
<proteinExistence type="predicted"/>
<name>U5D958_AMBTC</name>
<dbReference type="Gramene" id="ERN16933">
    <property type="protein sequence ID" value="ERN16933"/>
    <property type="gene ID" value="AMTR_s00057p00184620"/>
</dbReference>
<dbReference type="Pfam" id="PF01480">
    <property type="entry name" value="PWI"/>
    <property type="match status" value="1"/>
</dbReference>
<comment type="catalytic activity">
    <reaction evidence="1">
        <text>S-ubiquitinyl-[E2 ubiquitin-conjugating enzyme]-L-cysteine + [acceptor protein]-L-lysine = [E2 ubiquitin-conjugating enzyme]-L-cysteine + N(6)-ubiquitinyl-[acceptor protein]-L-lysine.</text>
        <dbReference type="EC" id="2.3.2.27"/>
    </reaction>
</comment>
<dbReference type="STRING" id="13333.U5D958"/>
<dbReference type="PANTHER" id="PTHR46077:SF1">
    <property type="entry name" value="TOP1 BINDING ARGININE_SERINE RICH PROTEIN, E3 UBIQUITIN LIGASE"/>
    <property type="match status" value="1"/>
</dbReference>
<dbReference type="eggNOG" id="KOG4430">
    <property type="taxonomic scope" value="Eukaryota"/>
</dbReference>
<dbReference type="AlphaFoldDB" id="U5D958"/>
<evidence type="ECO:0000256" key="4">
    <source>
        <dbReference type="ARBA" id="ARBA00023015"/>
    </source>
</evidence>
<organism evidence="7 8">
    <name type="scientific">Amborella trichopoda</name>
    <dbReference type="NCBI Taxonomy" id="13333"/>
    <lineage>
        <taxon>Eukaryota</taxon>
        <taxon>Viridiplantae</taxon>
        <taxon>Streptophyta</taxon>
        <taxon>Embryophyta</taxon>
        <taxon>Tracheophyta</taxon>
        <taxon>Spermatophyta</taxon>
        <taxon>Magnoliopsida</taxon>
        <taxon>Amborellales</taxon>
        <taxon>Amborellaceae</taxon>
        <taxon>Amborella</taxon>
    </lineage>
</organism>
<reference evidence="8" key="1">
    <citation type="journal article" date="2013" name="Science">
        <title>The Amborella genome and the evolution of flowering plants.</title>
        <authorList>
            <consortium name="Amborella Genome Project"/>
        </authorList>
    </citation>
    <scope>NUCLEOTIDE SEQUENCE [LARGE SCALE GENOMIC DNA]</scope>
</reference>
<dbReference type="InterPro" id="IPR002483">
    <property type="entry name" value="PWI_dom"/>
</dbReference>
<dbReference type="EC" id="2.3.2.27" evidence="2"/>
<keyword evidence="3" id="KW-0808">Transferase</keyword>
<dbReference type="Proteomes" id="UP000017836">
    <property type="component" value="Unassembled WGS sequence"/>
</dbReference>
<evidence type="ECO:0000256" key="5">
    <source>
        <dbReference type="ARBA" id="ARBA00023163"/>
    </source>
</evidence>
<dbReference type="GO" id="GO:0061630">
    <property type="term" value="F:ubiquitin protein ligase activity"/>
    <property type="evidence" value="ECO:0007669"/>
    <property type="project" value="UniProtKB-EC"/>
</dbReference>
<sequence length="213" mass="25495">MRRNCPLCKSEFKGWFCNIRTSRVGDYREEFLLPLKGAKEHDHGHHQWVTMVRAQPAFNQRHSRPLPWRRSFGRSRFVPPIERQRREAEVIAERVLRWRASIYERGLRAVPLCFPSKPSLQQKLLENNGQKERIQRRVEPWIRRELEAILGDSDPSVLVHLVSSLWMSSLEEELKATKDSTVVKSKFVQQLRPFLHERADMFWHELRYPILYE</sequence>
<protein>
    <recommendedName>
        <fullName evidence="2">RING-type E3 ubiquitin transferase</fullName>
        <ecNumber evidence="2">2.3.2.27</ecNumber>
    </recommendedName>
</protein>
<evidence type="ECO:0000313" key="8">
    <source>
        <dbReference type="Proteomes" id="UP000017836"/>
    </source>
</evidence>
<dbReference type="HOGENOM" id="CLU_085192_0_0_1"/>
<evidence type="ECO:0000313" key="7">
    <source>
        <dbReference type="EMBL" id="ERN16933.1"/>
    </source>
</evidence>
<dbReference type="PANTHER" id="PTHR46077">
    <property type="entry name" value="E3 UBIQUITIN-PROTEIN LIGASE TOPORS"/>
    <property type="match status" value="1"/>
</dbReference>
<dbReference type="OMA" id="WIRREME"/>
<dbReference type="Gene3D" id="1.20.1390.10">
    <property type="entry name" value="PWI domain"/>
    <property type="match status" value="1"/>
</dbReference>